<dbReference type="InterPro" id="IPR016292">
    <property type="entry name" value="Epoxide_hydrolase"/>
</dbReference>
<keyword evidence="2" id="KW-0058">Aromatic hydrocarbons catabolism</keyword>
<dbReference type="AlphaFoldDB" id="A0A0L0GRM2"/>
<feature type="active site" description="Proton donor" evidence="4">
    <location>
        <position position="312"/>
    </location>
</feature>
<feature type="active site" description="Proton acceptor" evidence="4">
    <location>
        <position position="364"/>
    </location>
</feature>
<keyword evidence="3 6" id="KW-0378">Hydrolase</keyword>
<evidence type="ECO:0000256" key="2">
    <source>
        <dbReference type="ARBA" id="ARBA00022797"/>
    </source>
</evidence>
<sequence length="387" mass="44099">MSAPQNPISDAIIPFRVQVPQHILDDLHRRLVDVQLPGKEIVDNASQGPRLDTIRRLVDYWKDYYDWRHLEEHLNSYPQFVTTIDDVEIHFMHIRSKHENALPLIMTHGWPGSIIEFLDVIDPLTNPTAHGGHAEDAFHLIIPSLPGYGFSGKPITMGWNRERIARAWHTLMMRLGYKQYVAQGGDWGSHVTLAMGQQRPVGLLAIHTNLPLVTPEVRPENPSPEERLAFEQLERFASEGSSYYQQMLTRSQTIGYALSDSPTGLLAWMFEKFESWSDSNGDPLSTLGYDKILDDVTLYWVTNSATSSARLYAEHPDLNFYALPVSIPVGVSVFPGEIWTPPRKWAEQTYPQLMYWNKAAHGGHFAAFEQPEIFVSEIRAAFNSIRH</sequence>
<comment type="similarity">
    <text evidence="1">Belongs to the peptidase S33 family.</text>
</comment>
<keyword evidence="7" id="KW-1185">Reference proteome</keyword>
<dbReference type="SUPFAM" id="SSF53474">
    <property type="entry name" value="alpha/beta-Hydrolases"/>
    <property type="match status" value="1"/>
</dbReference>
<dbReference type="InterPro" id="IPR010497">
    <property type="entry name" value="Epoxide_hydro_N"/>
</dbReference>
<dbReference type="PANTHER" id="PTHR21661">
    <property type="entry name" value="EPOXIDE HYDROLASE 1-RELATED"/>
    <property type="match status" value="1"/>
</dbReference>
<dbReference type="PRINTS" id="PR00412">
    <property type="entry name" value="EPOXHYDRLASE"/>
</dbReference>
<name>A0A0L0GRM2_9ENTR</name>
<organism evidence="6 7">
    <name type="scientific">Trabulsiella odontotermitis</name>
    <dbReference type="NCBI Taxonomy" id="379893"/>
    <lineage>
        <taxon>Bacteria</taxon>
        <taxon>Pseudomonadati</taxon>
        <taxon>Pseudomonadota</taxon>
        <taxon>Gammaproteobacteria</taxon>
        <taxon>Enterobacterales</taxon>
        <taxon>Enterobacteriaceae</taxon>
        <taxon>Trabulsiella</taxon>
    </lineage>
</organism>
<gene>
    <name evidence="6" type="ORF">GM31_01570</name>
</gene>
<dbReference type="OrthoDB" id="9780765at2"/>
<evidence type="ECO:0000259" key="5">
    <source>
        <dbReference type="Pfam" id="PF06441"/>
    </source>
</evidence>
<dbReference type="GO" id="GO:0097176">
    <property type="term" value="P:epoxide metabolic process"/>
    <property type="evidence" value="ECO:0007669"/>
    <property type="project" value="TreeGrafter"/>
</dbReference>
<dbReference type="GO" id="GO:0004301">
    <property type="term" value="F:epoxide hydrolase activity"/>
    <property type="evidence" value="ECO:0007669"/>
    <property type="project" value="TreeGrafter"/>
</dbReference>
<dbReference type="InterPro" id="IPR029058">
    <property type="entry name" value="AB_hydrolase_fold"/>
</dbReference>
<protein>
    <submittedName>
        <fullName evidence="6">Epoxide hydrolase</fullName>
    </submittedName>
</protein>
<feature type="domain" description="Epoxide hydrolase N-terminal" evidence="5">
    <location>
        <begin position="13"/>
        <end position="117"/>
    </location>
</feature>
<dbReference type="Proteomes" id="UP000037393">
    <property type="component" value="Unassembled WGS sequence"/>
</dbReference>
<evidence type="ECO:0000256" key="3">
    <source>
        <dbReference type="ARBA" id="ARBA00022801"/>
    </source>
</evidence>
<feature type="active site" description="Nucleophile" evidence="4">
    <location>
        <position position="186"/>
    </location>
</feature>
<comment type="caution">
    <text evidence="6">The sequence shown here is derived from an EMBL/GenBank/DDBJ whole genome shotgun (WGS) entry which is preliminary data.</text>
</comment>
<evidence type="ECO:0000256" key="1">
    <source>
        <dbReference type="ARBA" id="ARBA00010088"/>
    </source>
</evidence>
<dbReference type="PATRIC" id="fig|379893.4.peg.322"/>
<evidence type="ECO:0000313" key="6">
    <source>
        <dbReference type="EMBL" id="KNC91710.1"/>
    </source>
</evidence>
<dbReference type="Pfam" id="PF06441">
    <property type="entry name" value="EHN"/>
    <property type="match status" value="1"/>
</dbReference>
<dbReference type="InterPro" id="IPR000639">
    <property type="entry name" value="Epox_hydrolase-like"/>
</dbReference>
<dbReference type="Gene3D" id="3.40.50.1820">
    <property type="entry name" value="alpha/beta hydrolase"/>
    <property type="match status" value="1"/>
</dbReference>
<dbReference type="RefSeq" id="WP_049857508.1">
    <property type="nucleotide sequence ID" value="NZ_JNGI01000124.1"/>
</dbReference>
<dbReference type="PANTHER" id="PTHR21661:SF35">
    <property type="entry name" value="EPOXIDE HYDROLASE"/>
    <property type="match status" value="1"/>
</dbReference>
<evidence type="ECO:0000256" key="4">
    <source>
        <dbReference type="PIRSR" id="PIRSR001112-1"/>
    </source>
</evidence>
<accession>A0A0L0GRM2</accession>
<reference evidence="6 7" key="1">
    <citation type="journal article" date="2015" name="Appl. Environ. Microbiol.">
        <title>The Enterobacterium Trabulsiella odontotermitis Presents Novel Adaptations Related to Its Association with Fungus-Growing Termites.</title>
        <authorList>
            <person name="Sapountzis P."/>
            <person name="Gruntjes T."/>
            <person name="Otani S."/>
            <person name="Estevez J."/>
            <person name="da Costa R.R."/>
            <person name="Plunkett G.3rd."/>
            <person name="Perna N.T."/>
            <person name="Poulsen M."/>
        </authorList>
    </citation>
    <scope>NUCLEOTIDE SEQUENCE [LARGE SCALE GENOMIC DNA]</scope>
    <source>
        <strain evidence="6 7">12</strain>
    </source>
</reference>
<dbReference type="EMBL" id="JNGI01000124">
    <property type="protein sequence ID" value="KNC91710.1"/>
    <property type="molecule type" value="Genomic_DNA"/>
</dbReference>
<proteinExistence type="inferred from homology"/>
<dbReference type="PIRSF" id="PIRSF001112">
    <property type="entry name" value="Epoxide_hydrolase"/>
    <property type="match status" value="1"/>
</dbReference>
<evidence type="ECO:0000313" key="7">
    <source>
        <dbReference type="Proteomes" id="UP000037393"/>
    </source>
</evidence>